<dbReference type="PANTHER" id="PTHR45832">
    <property type="entry name" value="SERINE/THREONINE-PROTEIN KINASE SAMKA-RELATED-RELATED"/>
    <property type="match status" value="1"/>
</dbReference>
<sequence length="721" mass="79646">ALRHGTELHQSQHCVVGQFAPGRAHTVSQPLVFCLLAAFCPQYPYGVDASMKSISRINFKTAGLAGFAKSDGSGSPGSDGHASAGQGRSSRTEGRNRFWGGKDPRTSTSTRPTANPLFAEGIQEIGRPTQVHHGVHIEIDMETGKYLGVPDVWQENFPMGDVDQTMDTTNLNPVLLPASAANSDKYVRAWEANAIGLPYNFKHNIHVDLENVGFIYDQLPEEWKELLDRFRARRDNSPTSSIHDKSSLHRSDRRSVDRSTASHHNTSLASSRAASTLSTSHLGSASETIISPGGGGGHQANRSSTLSHLSRHSITDTHKLPHIPAPNLSSSPLIAPFNQSSTSVNSVTPATGSVPSYPLNSSPLLPEAELEPSVSRPVATALEPLDRRQSMLKDKNRRSRPLSVTMQKLQVEKVTSSPLVGRPRMDVHELVDSNDPDPLFEPYELFAEGESGEMFRSKELATGVEVAIKVIPSSSERMAIIHNEILILKSNCHPAIVEYRSCHYFDESLYIVYEYMAVGSLTDLLECYPEKRLTEPLMARVCHDVLLGLDYLHTNLRIHRDIRSDNLLINGQGRVKITDFGMAVQLTPETPTQVAVVGTPYWMSPEIIKGRPHGTKVDIWSFGIVAVEMAQGQPPYMDYPYLKALYLIASSGRPDWDEPSRWSDEFKSFVDQCTQLDPTTRPNARTLLKHPFLGYAASHESFLVFAKEAINLRDNDDSNTD</sequence>
<evidence type="ECO:0008006" key="11">
    <source>
        <dbReference type="Google" id="ProtNLM"/>
    </source>
</evidence>
<comment type="catalytic activity">
    <reaction evidence="4">
        <text>L-threonyl-[protein] + ATP = O-phospho-L-threonyl-[protein] + ADP + H(+)</text>
        <dbReference type="Rhea" id="RHEA:46608"/>
        <dbReference type="Rhea" id="RHEA-COMP:11060"/>
        <dbReference type="Rhea" id="RHEA-COMP:11605"/>
        <dbReference type="ChEBI" id="CHEBI:15378"/>
        <dbReference type="ChEBI" id="CHEBI:30013"/>
        <dbReference type="ChEBI" id="CHEBI:30616"/>
        <dbReference type="ChEBI" id="CHEBI:61977"/>
        <dbReference type="ChEBI" id="CHEBI:456216"/>
        <dbReference type="EC" id="2.7.11.1"/>
    </reaction>
</comment>
<keyword evidence="3" id="KW-0067">ATP-binding</keyword>
<keyword evidence="2" id="KW-0547">Nucleotide-binding</keyword>
<protein>
    <recommendedName>
        <fullName evidence="11">Protein kinase domain-containing protein</fullName>
    </recommendedName>
</protein>
<evidence type="ECO:0000259" key="7">
    <source>
        <dbReference type="PROSITE" id="PS50011"/>
    </source>
</evidence>
<dbReference type="PANTHER" id="PTHR45832:SF22">
    <property type="entry name" value="SERINE_THREONINE-PROTEIN KINASE SAMKA-RELATED"/>
    <property type="match status" value="1"/>
</dbReference>
<dbReference type="SUPFAM" id="SSF56112">
    <property type="entry name" value="Protein kinase-like (PK-like)"/>
    <property type="match status" value="1"/>
</dbReference>
<dbReference type="InterPro" id="IPR000719">
    <property type="entry name" value="Prot_kinase_dom"/>
</dbReference>
<reference evidence="9" key="1">
    <citation type="submission" date="2022-07" db="EMBL/GenBank/DDBJ databases">
        <title>Phylogenomic reconstructions and comparative analyses of Kickxellomycotina fungi.</title>
        <authorList>
            <person name="Reynolds N.K."/>
            <person name="Stajich J.E."/>
            <person name="Barry K."/>
            <person name="Grigoriev I.V."/>
            <person name="Crous P."/>
            <person name="Smith M.E."/>
        </authorList>
    </citation>
    <scope>NUCLEOTIDE SEQUENCE</scope>
    <source>
        <strain evidence="9">RSA 567</strain>
    </source>
</reference>
<dbReference type="PROSITE" id="PS50108">
    <property type="entry name" value="CRIB"/>
    <property type="match status" value="1"/>
</dbReference>
<evidence type="ECO:0000313" key="9">
    <source>
        <dbReference type="EMBL" id="KAJ1980306.1"/>
    </source>
</evidence>
<dbReference type="InterPro" id="IPR011009">
    <property type="entry name" value="Kinase-like_dom_sf"/>
</dbReference>
<gene>
    <name evidence="9" type="ORF">H4R34_002508</name>
</gene>
<accession>A0A9W8EDH8</accession>
<comment type="caution">
    <text evidence="9">The sequence shown here is derived from an EMBL/GenBank/DDBJ whole genome shotgun (WGS) entry which is preliminary data.</text>
</comment>
<evidence type="ECO:0000256" key="2">
    <source>
        <dbReference type="ARBA" id="ARBA00022741"/>
    </source>
</evidence>
<organism evidence="9 10">
    <name type="scientific">Dimargaris verticillata</name>
    <dbReference type="NCBI Taxonomy" id="2761393"/>
    <lineage>
        <taxon>Eukaryota</taxon>
        <taxon>Fungi</taxon>
        <taxon>Fungi incertae sedis</taxon>
        <taxon>Zoopagomycota</taxon>
        <taxon>Kickxellomycotina</taxon>
        <taxon>Dimargaritomycetes</taxon>
        <taxon>Dimargaritales</taxon>
        <taxon>Dimargaritaceae</taxon>
        <taxon>Dimargaris</taxon>
    </lineage>
</organism>
<feature type="compositionally biased region" description="Low complexity" evidence="6">
    <location>
        <begin position="70"/>
        <end position="85"/>
    </location>
</feature>
<dbReference type="SMART" id="SM00285">
    <property type="entry name" value="PBD"/>
    <property type="match status" value="2"/>
</dbReference>
<evidence type="ECO:0000256" key="5">
    <source>
        <dbReference type="ARBA" id="ARBA00048679"/>
    </source>
</evidence>
<dbReference type="PROSITE" id="PS50011">
    <property type="entry name" value="PROTEIN_KINASE_DOM"/>
    <property type="match status" value="1"/>
</dbReference>
<feature type="region of interest" description="Disordered" evidence="6">
    <location>
        <begin position="70"/>
        <end position="114"/>
    </location>
</feature>
<dbReference type="InterPro" id="IPR020635">
    <property type="entry name" value="Tyr_kinase_cat_dom"/>
</dbReference>
<evidence type="ECO:0000256" key="1">
    <source>
        <dbReference type="ARBA" id="ARBA00008874"/>
    </source>
</evidence>
<feature type="non-terminal residue" evidence="9">
    <location>
        <position position="1"/>
    </location>
</feature>
<dbReference type="InterPro" id="IPR051931">
    <property type="entry name" value="PAK3-like"/>
</dbReference>
<proteinExistence type="inferred from homology"/>
<dbReference type="Proteomes" id="UP001151582">
    <property type="component" value="Unassembled WGS sequence"/>
</dbReference>
<feature type="region of interest" description="Disordered" evidence="6">
    <location>
        <begin position="368"/>
        <end position="404"/>
    </location>
</feature>
<dbReference type="Pfam" id="PF00786">
    <property type="entry name" value="PBD"/>
    <property type="match status" value="2"/>
</dbReference>
<dbReference type="AlphaFoldDB" id="A0A9W8EDH8"/>
<feature type="compositionally biased region" description="Basic and acidic residues" evidence="6">
    <location>
        <begin position="234"/>
        <end position="257"/>
    </location>
</feature>
<dbReference type="InterPro" id="IPR000095">
    <property type="entry name" value="CRIB_dom"/>
</dbReference>
<evidence type="ECO:0000313" key="10">
    <source>
        <dbReference type="Proteomes" id="UP001151582"/>
    </source>
</evidence>
<dbReference type="GO" id="GO:0004674">
    <property type="term" value="F:protein serine/threonine kinase activity"/>
    <property type="evidence" value="ECO:0007669"/>
    <property type="project" value="UniProtKB-EC"/>
</dbReference>
<feature type="region of interest" description="Disordered" evidence="6">
    <location>
        <begin position="234"/>
        <end position="327"/>
    </location>
</feature>
<evidence type="ECO:0000256" key="6">
    <source>
        <dbReference type="SAM" id="MobiDB-lite"/>
    </source>
</evidence>
<comment type="similarity">
    <text evidence="1">Belongs to the protein kinase superfamily. STE Ser/Thr protein kinase family. STE20 subfamily.</text>
</comment>
<name>A0A9W8EDH8_9FUNG</name>
<dbReference type="OrthoDB" id="248923at2759"/>
<feature type="compositionally biased region" description="Basic and acidic residues" evidence="6">
    <location>
        <begin position="90"/>
        <end position="105"/>
    </location>
</feature>
<dbReference type="Gene3D" id="3.90.810.10">
    <property type="entry name" value="CRIB domain"/>
    <property type="match status" value="2"/>
</dbReference>
<feature type="compositionally biased region" description="Low complexity" evidence="6">
    <location>
        <begin position="266"/>
        <end position="282"/>
    </location>
</feature>
<dbReference type="InterPro" id="IPR036936">
    <property type="entry name" value="CRIB_dom_sf"/>
</dbReference>
<evidence type="ECO:0000259" key="8">
    <source>
        <dbReference type="PROSITE" id="PS50108"/>
    </source>
</evidence>
<dbReference type="Gene3D" id="1.10.510.10">
    <property type="entry name" value="Transferase(Phosphotransferase) domain 1"/>
    <property type="match status" value="1"/>
</dbReference>
<comment type="catalytic activity">
    <reaction evidence="5">
        <text>L-seryl-[protein] + ATP = O-phospho-L-seryl-[protein] + ADP + H(+)</text>
        <dbReference type="Rhea" id="RHEA:17989"/>
        <dbReference type="Rhea" id="RHEA-COMP:9863"/>
        <dbReference type="Rhea" id="RHEA-COMP:11604"/>
        <dbReference type="ChEBI" id="CHEBI:15378"/>
        <dbReference type="ChEBI" id="CHEBI:29999"/>
        <dbReference type="ChEBI" id="CHEBI:30616"/>
        <dbReference type="ChEBI" id="CHEBI:83421"/>
        <dbReference type="ChEBI" id="CHEBI:456216"/>
        <dbReference type="EC" id="2.7.11.1"/>
    </reaction>
</comment>
<keyword evidence="10" id="KW-1185">Reference proteome</keyword>
<feature type="domain" description="CRIB" evidence="8">
    <location>
        <begin position="195"/>
        <end position="208"/>
    </location>
</feature>
<feature type="compositionally biased region" description="Basic and acidic residues" evidence="6">
    <location>
        <begin position="384"/>
        <end position="394"/>
    </location>
</feature>
<dbReference type="Pfam" id="PF00069">
    <property type="entry name" value="Pkinase"/>
    <property type="match status" value="1"/>
</dbReference>
<feature type="domain" description="Protein kinase" evidence="7">
    <location>
        <begin position="440"/>
        <end position="693"/>
    </location>
</feature>
<dbReference type="SMART" id="SM00219">
    <property type="entry name" value="TyrKc"/>
    <property type="match status" value="1"/>
</dbReference>
<evidence type="ECO:0000256" key="3">
    <source>
        <dbReference type="ARBA" id="ARBA00022840"/>
    </source>
</evidence>
<dbReference type="GO" id="GO:0004713">
    <property type="term" value="F:protein tyrosine kinase activity"/>
    <property type="evidence" value="ECO:0007669"/>
    <property type="project" value="InterPro"/>
</dbReference>
<dbReference type="GO" id="GO:0005524">
    <property type="term" value="F:ATP binding"/>
    <property type="evidence" value="ECO:0007669"/>
    <property type="project" value="UniProtKB-KW"/>
</dbReference>
<evidence type="ECO:0000256" key="4">
    <source>
        <dbReference type="ARBA" id="ARBA00047899"/>
    </source>
</evidence>
<dbReference type="EMBL" id="JANBQB010000175">
    <property type="protein sequence ID" value="KAJ1980306.1"/>
    <property type="molecule type" value="Genomic_DNA"/>
</dbReference>